<sequence length="73" mass="8613">MTKASAAPKKMRKTIIRTEMNKYGRITHYSKNTPEWQEFTDAKVKLFNAAPTMQEFERLLDEAKKEEAELFED</sequence>
<dbReference type="HOGENOM" id="CLU_2695805_0_0_2"/>
<proteinExistence type="predicted"/>
<evidence type="ECO:0000313" key="1">
    <source>
        <dbReference type="EMBL" id="EHQ36440.1"/>
    </source>
</evidence>
<dbReference type="AlphaFoldDB" id="H1Z2N7"/>
<dbReference type="RefSeq" id="WP_004078713.1">
    <property type="nucleotide sequence ID" value="NZ_CM001436.1"/>
</dbReference>
<dbReference type="Proteomes" id="UP000005741">
    <property type="component" value="Chromosome"/>
</dbReference>
<gene>
    <name evidence="1" type="ORF">Metlim_2389</name>
</gene>
<name>H1Z2N7_9EURY</name>
<dbReference type="EMBL" id="CM001436">
    <property type="protein sequence ID" value="EHQ36440.1"/>
    <property type="molecule type" value="Genomic_DNA"/>
</dbReference>
<keyword evidence="2" id="KW-1185">Reference proteome</keyword>
<accession>H1Z2N7</accession>
<protein>
    <submittedName>
        <fullName evidence="1">Uncharacterized protein</fullName>
    </submittedName>
</protein>
<reference evidence="1 2" key="1">
    <citation type="submission" date="2011-10" db="EMBL/GenBank/DDBJ databases">
        <title>The Improved High-Quality Draft genome of Methanoplanus limicola DSM 2279.</title>
        <authorList>
            <consortium name="US DOE Joint Genome Institute (JGI-PGF)"/>
            <person name="Lucas S."/>
            <person name="Copeland A."/>
            <person name="Lapidus A."/>
            <person name="Glavina del Rio T."/>
            <person name="Dalin E."/>
            <person name="Tice H."/>
            <person name="Bruce D."/>
            <person name="Goodwin L."/>
            <person name="Pitluck S."/>
            <person name="Peters L."/>
            <person name="Mikhailova N."/>
            <person name="Lu M."/>
            <person name="Kyrpides N."/>
            <person name="Mavromatis K."/>
            <person name="Ivanova N."/>
            <person name="Markowitz V."/>
            <person name="Cheng J.-F."/>
            <person name="Hugenholtz P."/>
            <person name="Woyke T."/>
            <person name="Wu D."/>
            <person name="Wirth R."/>
            <person name="Brambilla E.-M."/>
            <person name="Klenk H.-P."/>
            <person name="Eisen J.A."/>
        </authorList>
    </citation>
    <scope>NUCLEOTIDE SEQUENCE [LARGE SCALE GENOMIC DNA]</scope>
    <source>
        <strain evidence="1 2">DSM 2279</strain>
    </source>
</reference>
<organism evidence="1 2">
    <name type="scientific">Methanoplanus limicola DSM 2279</name>
    <dbReference type="NCBI Taxonomy" id="937775"/>
    <lineage>
        <taxon>Archaea</taxon>
        <taxon>Methanobacteriati</taxon>
        <taxon>Methanobacteriota</taxon>
        <taxon>Stenosarchaea group</taxon>
        <taxon>Methanomicrobia</taxon>
        <taxon>Methanomicrobiales</taxon>
        <taxon>Methanomicrobiaceae</taxon>
        <taxon>Methanoplanus</taxon>
    </lineage>
</organism>
<dbReference type="InParanoid" id="H1Z2N7"/>
<dbReference type="STRING" id="937775.Metlim_2389"/>
<evidence type="ECO:0000313" key="2">
    <source>
        <dbReference type="Proteomes" id="UP000005741"/>
    </source>
</evidence>